<evidence type="ECO:0000256" key="7">
    <source>
        <dbReference type="ARBA" id="ARBA00022630"/>
    </source>
</evidence>
<keyword evidence="16" id="KW-0732">Signal</keyword>
<dbReference type="PANTHER" id="PTHR11552:SF147">
    <property type="entry name" value="CHOLINE DEHYDROGENASE, MITOCHONDRIAL"/>
    <property type="match status" value="1"/>
</dbReference>
<name>A8NAQ6_COPC7</name>
<feature type="chain" id="PRO_5002727082" description="pyranose dehydrogenase (acceptor)" evidence="16">
    <location>
        <begin position="23"/>
        <end position="536"/>
    </location>
</feature>
<evidence type="ECO:0000256" key="4">
    <source>
        <dbReference type="ARBA" id="ARBA00011245"/>
    </source>
</evidence>
<evidence type="ECO:0000256" key="5">
    <source>
        <dbReference type="ARBA" id="ARBA00013177"/>
    </source>
</evidence>
<dbReference type="GeneID" id="6008386"/>
<evidence type="ECO:0000313" key="19">
    <source>
        <dbReference type="EMBL" id="EAU89943.2"/>
    </source>
</evidence>
<dbReference type="GO" id="GO:0005576">
    <property type="term" value="C:extracellular region"/>
    <property type="evidence" value="ECO:0007669"/>
    <property type="project" value="UniProtKB-SubCell"/>
</dbReference>
<evidence type="ECO:0000259" key="17">
    <source>
        <dbReference type="Pfam" id="PF00732"/>
    </source>
</evidence>
<comment type="similarity">
    <text evidence="3">Belongs to the GMC oxidoreductase family.</text>
</comment>
<dbReference type="KEGG" id="cci:CC1G_08425"/>
<dbReference type="InterPro" id="IPR036188">
    <property type="entry name" value="FAD/NAD-bd_sf"/>
</dbReference>
<evidence type="ECO:0000313" key="20">
    <source>
        <dbReference type="Proteomes" id="UP000001861"/>
    </source>
</evidence>
<dbReference type="EC" id="1.1.99.29" evidence="5"/>
<feature type="domain" description="Glucose-methanol-choline oxidoreductase C-terminal" evidence="18">
    <location>
        <begin position="386"/>
        <end position="524"/>
    </location>
</feature>
<evidence type="ECO:0000256" key="12">
    <source>
        <dbReference type="ARBA" id="ARBA00034029"/>
    </source>
</evidence>
<dbReference type="EMBL" id="AACS02000007">
    <property type="protein sequence ID" value="EAU89943.2"/>
    <property type="molecule type" value="Genomic_DNA"/>
</dbReference>
<comment type="catalytic activity">
    <reaction evidence="11">
        <text>pyranose + acceptor = pyranos-2,3-diulose + reduced acceptor.</text>
        <dbReference type="EC" id="1.1.99.29"/>
    </reaction>
</comment>
<dbReference type="HOGENOM" id="CLU_002865_6_3_1"/>
<dbReference type="Gene3D" id="3.30.560.10">
    <property type="entry name" value="Glucose Oxidase, domain 3"/>
    <property type="match status" value="1"/>
</dbReference>
<dbReference type="Proteomes" id="UP000001861">
    <property type="component" value="Unassembled WGS sequence"/>
</dbReference>
<evidence type="ECO:0000256" key="16">
    <source>
        <dbReference type="SAM" id="SignalP"/>
    </source>
</evidence>
<evidence type="ECO:0000256" key="10">
    <source>
        <dbReference type="ARBA" id="ARBA00033986"/>
    </source>
</evidence>
<gene>
    <name evidence="19" type="ORF">CC1G_08425</name>
</gene>
<keyword evidence="20" id="KW-1185">Reference proteome</keyword>
<dbReference type="SUPFAM" id="SSF51905">
    <property type="entry name" value="FAD/NAD(P)-binding domain"/>
    <property type="match status" value="1"/>
</dbReference>
<evidence type="ECO:0000256" key="8">
    <source>
        <dbReference type="ARBA" id="ARBA00022827"/>
    </source>
</evidence>
<dbReference type="RefSeq" id="XP_001831908.2">
    <property type="nucleotide sequence ID" value="XM_001831856.2"/>
</dbReference>
<reference evidence="19 20" key="1">
    <citation type="journal article" date="2010" name="Proc. Natl. Acad. Sci. U.S.A.">
        <title>Insights into evolution of multicellular fungi from the assembled chromosomes of the mushroom Coprinopsis cinerea (Coprinus cinereus).</title>
        <authorList>
            <person name="Stajich J.E."/>
            <person name="Wilke S.K."/>
            <person name="Ahren D."/>
            <person name="Au C.H."/>
            <person name="Birren B.W."/>
            <person name="Borodovsky M."/>
            <person name="Burns C."/>
            <person name="Canback B."/>
            <person name="Casselton L.A."/>
            <person name="Cheng C.K."/>
            <person name="Deng J."/>
            <person name="Dietrich F.S."/>
            <person name="Fargo D.C."/>
            <person name="Farman M.L."/>
            <person name="Gathman A.C."/>
            <person name="Goldberg J."/>
            <person name="Guigo R."/>
            <person name="Hoegger P.J."/>
            <person name="Hooker J.B."/>
            <person name="Huggins A."/>
            <person name="James T.Y."/>
            <person name="Kamada T."/>
            <person name="Kilaru S."/>
            <person name="Kodira C."/>
            <person name="Kues U."/>
            <person name="Kupfer D."/>
            <person name="Kwan H.S."/>
            <person name="Lomsadze A."/>
            <person name="Li W."/>
            <person name="Lilly W.W."/>
            <person name="Ma L.J."/>
            <person name="Mackey A.J."/>
            <person name="Manning G."/>
            <person name="Martin F."/>
            <person name="Muraguchi H."/>
            <person name="Natvig D.O."/>
            <person name="Palmerini H."/>
            <person name="Ramesh M.A."/>
            <person name="Rehmeyer C.J."/>
            <person name="Roe B.A."/>
            <person name="Shenoy N."/>
            <person name="Stanke M."/>
            <person name="Ter-Hovhannisyan V."/>
            <person name="Tunlid A."/>
            <person name="Velagapudi R."/>
            <person name="Vision T.J."/>
            <person name="Zeng Q."/>
            <person name="Zolan M.E."/>
            <person name="Pukkila P.J."/>
        </authorList>
    </citation>
    <scope>NUCLEOTIDE SEQUENCE [LARGE SCALE GENOMIC DNA]</scope>
    <source>
        <strain evidence="20">Okayama-7 / 130 / ATCC MYA-4618 / FGSC 9003</strain>
    </source>
</reference>
<comment type="subunit">
    <text evidence="4">Monomer.</text>
</comment>
<comment type="catalytic activity">
    <reaction evidence="12">
        <text>pyranose + acceptor = pyranos-3-ulose + reduced acceptor.</text>
        <dbReference type="EC" id="1.1.99.29"/>
    </reaction>
</comment>
<dbReference type="PIRSF" id="PIRSF000137">
    <property type="entry name" value="Alcohol_oxidase"/>
    <property type="match status" value="1"/>
</dbReference>
<dbReference type="GO" id="GO:0033718">
    <property type="term" value="F:pyranose dehydrogenase (acceptor) activity"/>
    <property type="evidence" value="ECO:0007669"/>
    <property type="project" value="UniProtKB-EC"/>
</dbReference>
<evidence type="ECO:0000256" key="2">
    <source>
        <dbReference type="ARBA" id="ARBA00004613"/>
    </source>
</evidence>
<dbReference type="Gene3D" id="3.50.50.60">
    <property type="entry name" value="FAD/NAD(P)-binding domain"/>
    <property type="match status" value="1"/>
</dbReference>
<comment type="cofactor">
    <cofactor evidence="1 15">
        <name>FAD</name>
        <dbReference type="ChEBI" id="CHEBI:57692"/>
    </cofactor>
</comment>
<dbReference type="OMA" id="GDETAHY"/>
<dbReference type="InterPro" id="IPR000172">
    <property type="entry name" value="GMC_OxRdtase_N"/>
</dbReference>
<dbReference type="PANTHER" id="PTHR11552">
    <property type="entry name" value="GLUCOSE-METHANOL-CHOLINE GMC OXIDOREDUCTASE"/>
    <property type="match status" value="1"/>
</dbReference>
<evidence type="ECO:0000256" key="6">
    <source>
        <dbReference type="ARBA" id="ARBA00022525"/>
    </source>
</evidence>
<organism evidence="19 20">
    <name type="scientific">Coprinopsis cinerea (strain Okayama-7 / 130 / ATCC MYA-4618 / FGSC 9003)</name>
    <name type="common">Inky cap fungus</name>
    <name type="synonym">Hormographiella aspergillata</name>
    <dbReference type="NCBI Taxonomy" id="240176"/>
    <lineage>
        <taxon>Eukaryota</taxon>
        <taxon>Fungi</taxon>
        <taxon>Dikarya</taxon>
        <taxon>Basidiomycota</taxon>
        <taxon>Agaricomycotina</taxon>
        <taxon>Agaricomycetes</taxon>
        <taxon>Agaricomycetidae</taxon>
        <taxon>Agaricales</taxon>
        <taxon>Agaricineae</taxon>
        <taxon>Psathyrellaceae</taxon>
        <taxon>Coprinopsis</taxon>
    </lineage>
</organism>
<comment type="catalytic activity">
    <reaction evidence="10">
        <text>pyranose + acceptor = pyranos-2-ulose + reduced acceptor.</text>
        <dbReference type="EC" id="1.1.99.29"/>
    </reaction>
</comment>
<protein>
    <recommendedName>
        <fullName evidence="5">pyranose dehydrogenase (acceptor)</fullName>
        <ecNumber evidence="5">1.1.99.29</ecNumber>
    </recommendedName>
</protein>
<dbReference type="Pfam" id="PF05199">
    <property type="entry name" value="GMC_oxred_C"/>
    <property type="match status" value="1"/>
</dbReference>
<accession>A8NAQ6</accession>
<dbReference type="SUPFAM" id="SSF54373">
    <property type="entry name" value="FAD-linked reductases, C-terminal domain"/>
    <property type="match status" value="1"/>
</dbReference>
<evidence type="ECO:0000256" key="13">
    <source>
        <dbReference type="ARBA" id="ARBA00034050"/>
    </source>
</evidence>
<dbReference type="InParanoid" id="A8NAQ6"/>
<dbReference type="GO" id="GO:0050660">
    <property type="term" value="F:flavin adenine dinucleotide binding"/>
    <property type="evidence" value="ECO:0007669"/>
    <property type="project" value="InterPro"/>
</dbReference>
<dbReference type="OrthoDB" id="269227at2759"/>
<feature type="binding site" evidence="15">
    <location>
        <position position="62"/>
    </location>
    <ligand>
        <name>FAD</name>
        <dbReference type="ChEBI" id="CHEBI:57692"/>
    </ligand>
</feature>
<dbReference type="VEuPathDB" id="FungiDB:CC1G_08425"/>
<evidence type="ECO:0000259" key="18">
    <source>
        <dbReference type="Pfam" id="PF05199"/>
    </source>
</evidence>
<sequence length="536" mass="58206">MFLRVLPLSLLVVALFLHETIPNILVPGISAVAPNTSWDWNYTSTPQPSLGNTSIYIPRGHVLGGSNTINGMFYVRGSSSDYDRWAKVTGDDGWSWKKILPYVFKTEKWTKLSDSHGSRGKYDPRWHSETGITSVSLSAAPQAIDAKVVEASRELGGEFAYNRDMNDGNMLGVGWTQLTVGNGERSGAAMTYLAPKYANRPNLVVLSILFPPTILRKVCPPPAVLRNILLAIPELRVTAFKEVIVSAGVFNSPQILQLSGIGDVSLLQALGIEPVVNLPSVGQNLTDQPLMFLNWGLGIEGTVTPDAELQRKWLDQWRTNRTGPLTSSGSNHIISLRIPDNSSIWSGYDDPSSGKNTPHFELAISANGNPYLPPSIAVVVIAIQTTSRGSVKLRSADPFDPPLIDSAVYASNFDFLTMKEGIKAAQRFFSAPTWSEWNLTVSPPLPPLSDEEAWNAQVDSILRLTTANAGHNGGTCAMSPRGAKWGVVDPDLKVKKVEGLRVVDSSVTPFVTAGSTQAGIYAIAERAADLIKELWM</sequence>
<evidence type="ECO:0000256" key="11">
    <source>
        <dbReference type="ARBA" id="ARBA00034010"/>
    </source>
</evidence>
<dbReference type="InterPro" id="IPR007867">
    <property type="entry name" value="GMC_OxRtase_C"/>
</dbReference>
<dbReference type="eggNOG" id="KOG1238">
    <property type="taxonomic scope" value="Eukaryota"/>
</dbReference>
<comment type="catalytic activity">
    <reaction evidence="14">
        <text>a pyranoside + acceptor = a pyranosid-3,4-diulose + reduced acceptor.</text>
        <dbReference type="EC" id="1.1.99.29"/>
    </reaction>
</comment>
<keyword evidence="7" id="KW-0285">Flavoprotein</keyword>
<evidence type="ECO:0000256" key="14">
    <source>
        <dbReference type="ARBA" id="ARBA00034059"/>
    </source>
</evidence>
<dbReference type="Pfam" id="PF00732">
    <property type="entry name" value="GMC_oxred_N"/>
    <property type="match status" value="1"/>
</dbReference>
<evidence type="ECO:0000256" key="9">
    <source>
        <dbReference type="ARBA" id="ARBA00024699"/>
    </source>
</evidence>
<comment type="subcellular location">
    <subcellularLocation>
        <location evidence="2">Secreted</location>
    </subcellularLocation>
</comment>
<dbReference type="InterPro" id="IPR012132">
    <property type="entry name" value="GMC_OxRdtase"/>
</dbReference>
<comment type="caution">
    <text evidence="19">The sequence shown here is derived from an EMBL/GenBank/DDBJ whole genome shotgun (WGS) entry which is preliminary data.</text>
</comment>
<keyword evidence="8 15" id="KW-0274">FAD</keyword>
<comment type="function">
    <text evidence="9">Catalyzes the single-oxidation or sequential double oxidation reaction of carbohydrates primarily at carbon-2 and/or carbon-3 with the concomitant reduction of the flavin. The enzyme exhibits a broad sugar substrate specificity, oxidizing different aldopyranoses to the corresponding C-1, C-2, C-3 or C-1,2, C-2,3 and C-3,4 (di)dehydro sugars with substrate-specific regioselectivity. Accepts only a narrow range of electron acceptors such as substituted benzoquinones and complexed metal ions and reacts extremely slowly with O(2) as acceptor. May play a role in the natural recycling of plant matter by oxidizing all major monosaccharides in lignocellulose and by reducing quinone compounds or reactive radical species generated during lignin depolymerization.</text>
</comment>
<dbReference type="AlphaFoldDB" id="A8NAQ6"/>
<feature type="domain" description="Glucose-methanol-choline oxidoreductase N-terminal" evidence="17">
    <location>
        <begin position="50"/>
        <end position="289"/>
    </location>
</feature>
<evidence type="ECO:0000256" key="3">
    <source>
        <dbReference type="ARBA" id="ARBA00010790"/>
    </source>
</evidence>
<evidence type="ECO:0000256" key="1">
    <source>
        <dbReference type="ARBA" id="ARBA00001974"/>
    </source>
</evidence>
<keyword evidence="6" id="KW-0964">Secreted</keyword>
<comment type="catalytic activity">
    <reaction evidence="13">
        <text>a pyranoside + acceptor = a pyranosid-3-ulose + reduced acceptor.</text>
        <dbReference type="EC" id="1.1.99.29"/>
    </reaction>
</comment>
<feature type="signal peptide" evidence="16">
    <location>
        <begin position="1"/>
        <end position="22"/>
    </location>
</feature>
<proteinExistence type="inferred from homology"/>
<evidence type="ECO:0000256" key="15">
    <source>
        <dbReference type="PIRSR" id="PIRSR000137-2"/>
    </source>
</evidence>